<feature type="transmembrane region" description="Helical" evidence="6">
    <location>
        <begin position="107"/>
        <end position="124"/>
    </location>
</feature>
<keyword evidence="3 6" id="KW-0812">Transmembrane</keyword>
<dbReference type="PANTHER" id="PTHR10383">
    <property type="entry name" value="SERINE INCORPORATOR"/>
    <property type="match status" value="1"/>
</dbReference>
<name>A0A1J4K9M6_9EUKA</name>
<feature type="transmembrane region" description="Helical" evidence="6">
    <location>
        <begin position="168"/>
        <end position="191"/>
    </location>
</feature>
<comment type="subcellular location">
    <subcellularLocation>
        <location evidence="1">Membrane</location>
        <topology evidence="1">Multi-pass membrane protein</topology>
    </subcellularLocation>
</comment>
<evidence type="ECO:0000256" key="6">
    <source>
        <dbReference type="SAM" id="Phobius"/>
    </source>
</evidence>
<dbReference type="RefSeq" id="XP_068359470.1">
    <property type="nucleotide sequence ID" value="XM_068504465.1"/>
</dbReference>
<dbReference type="AlphaFoldDB" id="A0A1J4K9M6"/>
<evidence type="ECO:0000256" key="1">
    <source>
        <dbReference type="ARBA" id="ARBA00004141"/>
    </source>
</evidence>
<comment type="caution">
    <text evidence="7">The sequence shown here is derived from an EMBL/GenBank/DDBJ whole genome shotgun (WGS) entry which is preliminary data.</text>
</comment>
<feature type="transmembrane region" description="Helical" evidence="6">
    <location>
        <begin position="65"/>
        <end position="87"/>
    </location>
</feature>
<dbReference type="PANTHER" id="PTHR10383:SF9">
    <property type="entry name" value="SERINE INCORPORATOR, ISOFORM F"/>
    <property type="match status" value="1"/>
</dbReference>
<feature type="transmembrane region" description="Helical" evidence="6">
    <location>
        <begin position="227"/>
        <end position="248"/>
    </location>
</feature>
<organism evidence="7 8">
    <name type="scientific">Tritrichomonas foetus</name>
    <dbReference type="NCBI Taxonomy" id="1144522"/>
    <lineage>
        <taxon>Eukaryota</taxon>
        <taxon>Metamonada</taxon>
        <taxon>Parabasalia</taxon>
        <taxon>Tritrichomonadida</taxon>
        <taxon>Tritrichomonadidae</taxon>
        <taxon>Tritrichomonas</taxon>
    </lineage>
</organism>
<feature type="transmembrane region" description="Helical" evidence="6">
    <location>
        <begin position="136"/>
        <end position="156"/>
    </location>
</feature>
<feature type="transmembrane region" description="Helical" evidence="6">
    <location>
        <begin position="260"/>
        <end position="280"/>
    </location>
</feature>
<keyword evidence="8" id="KW-1185">Reference proteome</keyword>
<proteinExistence type="inferred from homology"/>
<sequence>MEYNNDKGGGLTEPDGDAVRRFKIANFFYVVVFVLIGIVGFILYNTGDKWLGKIIKTFYDTKSEIGIACVARTTCPLAIWFAIHSLICVCNKDLESSWQFLFHTTWLWLHFLIFIGIWIGFWFIPDPFFDFYMQFSIYASGVYLIIQAFFLTEFLHKLNDHFVNMDKMIWVVLLTILFGVGSLVAYGVSYYLFTVNGCSQNNIFISVNLVISIILFVASAFLERGSIFTASLISAYTAYLTIAAMMCQTECNRISTGNQGIGFSLTAALFTLVWAGYSAYSSTNQFDACTCSEEEKPFSLSFFHFVFAMASIYITMIVTHWGKVGVNNSSWAVDRGMIARWVNFAASWLVFVLYAWSLIAPLVCKDRNFD</sequence>
<dbReference type="EMBL" id="MLAK01000728">
    <property type="protein sequence ID" value="OHT06334.1"/>
    <property type="molecule type" value="Genomic_DNA"/>
</dbReference>
<dbReference type="Pfam" id="PF03348">
    <property type="entry name" value="Serinc"/>
    <property type="match status" value="2"/>
</dbReference>
<dbReference type="Proteomes" id="UP000179807">
    <property type="component" value="Unassembled WGS sequence"/>
</dbReference>
<feature type="transmembrane region" description="Helical" evidence="6">
    <location>
        <begin position="341"/>
        <end position="363"/>
    </location>
</feature>
<feature type="transmembrane region" description="Helical" evidence="6">
    <location>
        <begin position="24"/>
        <end position="44"/>
    </location>
</feature>
<evidence type="ECO:0000313" key="7">
    <source>
        <dbReference type="EMBL" id="OHT06334.1"/>
    </source>
</evidence>
<evidence type="ECO:0000313" key="8">
    <source>
        <dbReference type="Proteomes" id="UP000179807"/>
    </source>
</evidence>
<dbReference type="InterPro" id="IPR005016">
    <property type="entry name" value="TDE1/TMS"/>
</dbReference>
<keyword evidence="5 6" id="KW-0472">Membrane</keyword>
<evidence type="ECO:0000256" key="2">
    <source>
        <dbReference type="ARBA" id="ARBA00006665"/>
    </source>
</evidence>
<gene>
    <name evidence="7" type="ORF">TRFO_25605</name>
</gene>
<dbReference type="OrthoDB" id="5963193at2759"/>
<reference evidence="7" key="1">
    <citation type="submission" date="2016-10" db="EMBL/GenBank/DDBJ databases">
        <authorList>
            <person name="Benchimol M."/>
            <person name="Almeida L.G."/>
            <person name="Vasconcelos A.T."/>
            <person name="Perreira-Neves A."/>
            <person name="Rosa I.A."/>
            <person name="Tasca T."/>
            <person name="Bogo M.R."/>
            <person name="de Souza W."/>
        </authorList>
    </citation>
    <scope>NUCLEOTIDE SEQUENCE [LARGE SCALE GENOMIC DNA]</scope>
    <source>
        <strain evidence="7">K</strain>
    </source>
</reference>
<dbReference type="VEuPathDB" id="TrichDB:TRFO_25605"/>
<evidence type="ECO:0000256" key="5">
    <source>
        <dbReference type="ARBA" id="ARBA00023136"/>
    </source>
</evidence>
<dbReference type="GeneID" id="94839169"/>
<comment type="similarity">
    <text evidence="2">Belongs to the TDE1 family.</text>
</comment>
<evidence type="ECO:0008006" key="9">
    <source>
        <dbReference type="Google" id="ProtNLM"/>
    </source>
</evidence>
<evidence type="ECO:0000256" key="3">
    <source>
        <dbReference type="ARBA" id="ARBA00022692"/>
    </source>
</evidence>
<protein>
    <recommendedName>
        <fullName evidence="9">Serine incorporator</fullName>
    </recommendedName>
</protein>
<accession>A0A1J4K9M6</accession>
<keyword evidence="4 6" id="KW-1133">Transmembrane helix</keyword>
<dbReference type="GO" id="GO:0016020">
    <property type="term" value="C:membrane"/>
    <property type="evidence" value="ECO:0007669"/>
    <property type="project" value="UniProtKB-SubCell"/>
</dbReference>
<feature type="transmembrane region" description="Helical" evidence="6">
    <location>
        <begin position="300"/>
        <end position="321"/>
    </location>
</feature>
<evidence type="ECO:0000256" key="4">
    <source>
        <dbReference type="ARBA" id="ARBA00022989"/>
    </source>
</evidence>
<feature type="transmembrane region" description="Helical" evidence="6">
    <location>
        <begin position="203"/>
        <end position="221"/>
    </location>
</feature>